<reference evidence="1 2" key="1">
    <citation type="submission" date="2020-09" db="EMBL/GenBank/DDBJ databases">
        <title>De no assembly of potato wild relative species, Solanum commersonii.</title>
        <authorList>
            <person name="Cho K."/>
        </authorList>
    </citation>
    <scope>NUCLEOTIDE SEQUENCE [LARGE SCALE GENOMIC DNA]</scope>
    <source>
        <strain evidence="1">LZ3.2</strain>
        <tissue evidence="1">Leaf</tissue>
    </source>
</reference>
<accession>A0A9J5ZEX5</accession>
<dbReference type="PANTHER" id="PTHR48434">
    <property type="entry name" value="(RAPE) HYPOTHETICAL PROTEIN"/>
    <property type="match status" value="1"/>
</dbReference>
<keyword evidence="2" id="KW-1185">Reference proteome</keyword>
<comment type="caution">
    <text evidence="1">The sequence shown here is derived from an EMBL/GenBank/DDBJ whole genome shotgun (WGS) entry which is preliminary data.</text>
</comment>
<name>A0A9J5ZEX5_SOLCO</name>
<dbReference type="AlphaFoldDB" id="A0A9J5ZEX5"/>
<proteinExistence type="predicted"/>
<evidence type="ECO:0000313" key="2">
    <source>
        <dbReference type="Proteomes" id="UP000824120"/>
    </source>
</evidence>
<gene>
    <name evidence="1" type="ORF">H5410_021784</name>
</gene>
<dbReference type="EMBL" id="JACXVP010000004">
    <property type="protein sequence ID" value="KAG5610503.1"/>
    <property type="molecule type" value="Genomic_DNA"/>
</dbReference>
<dbReference type="PANTHER" id="PTHR48434:SF1">
    <property type="entry name" value="(RAPE) HYPOTHETICAL PROTEIN"/>
    <property type="match status" value="1"/>
</dbReference>
<evidence type="ECO:0000313" key="1">
    <source>
        <dbReference type="EMBL" id="KAG5610503.1"/>
    </source>
</evidence>
<sequence length="213" mass="25795">MSTCRVEFHNFSGYNTSENTYNFYKMIIKQIISVEDWGISTMKERQISLNKVSMNFTYWDYIHAFDKVLIYNNERHKHTWFIKVYAKIFAEPIPNWFLNWWSYHGPTTKILPDPFLKLYNEWIISVILKGSNKAISLLHSRSHGFTNGLRRWDSSTNKFLIARQNCYTYKNYLILLNKEFKNIFLFLKRELYRIAPSDILLERSLFRMEIKNR</sequence>
<dbReference type="OrthoDB" id="1743486at2759"/>
<dbReference type="Proteomes" id="UP000824120">
    <property type="component" value="Chromosome 4"/>
</dbReference>
<organism evidence="1 2">
    <name type="scientific">Solanum commersonii</name>
    <name type="common">Commerson's wild potato</name>
    <name type="synonym">Commerson's nightshade</name>
    <dbReference type="NCBI Taxonomy" id="4109"/>
    <lineage>
        <taxon>Eukaryota</taxon>
        <taxon>Viridiplantae</taxon>
        <taxon>Streptophyta</taxon>
        <taxon>Embryophyta</taxon>
        <taxon>Tracheophyta</taxon>
        <taxon>Spermatophyta</taxon>
        <taxon>Magnoliopsida</taxon>
        <taxon>eudicotyledons</taxon>
        <taxon>Gunneridae</taxon>
        <taxon>Pentapetalae</taxon>
        <taxon>asterids</taxon>
        <taxon>lamiids</taxon>
        <taxon>Solanales</taxon>
        <taxon>Solanaceae</taxon>
        <taxon>Solanoideae</taxon>
        <taxon>Solaneae</taxon>
        <taxon>Solanum</taxon>
    </lineage>
</organism>
<protein>
    <submittedName>
        <fullName evidence="1">Uncharacterized protein</fullName>
    </submittedName>
</protein>